<dbReference type="SUPFAM" id="SSF48179">
    <property type="entry name" value="6-phosphogluconate dehydrogenase C-terminal domain-like"/>
    <property type="match status" value="1"/>
</dbReference>
<evidence type="ECO:0000259" key="1">
    <source>
        <dbReference type="Pfam" id="PF03807"/>
    </source>
</evidence>
<dbReference type="PANTHER" id="PTHR40459:SF1">
    <property type="entry name" value="CONSERVED HYPOTHETICAL ALANINE AND LEUCINE RICH PROTEIN"/>
    <property type="match status" value="1"/>
</dbReference>
<accession>A0A085Z4R3</accession>
<dbReference type="Gene3D" id="3.40.50.720">
    <property type="entry name" value="NAD(P)-binding Rossmann-like Domain"/>
    <property type="match status" value="1"/>
</dbReference>
<gene>
    <name evidence="3" type="ORF">IX39_01790</name>
</gene>
<name>A0A085Z4R3_9FLAO</name>
<dbReference type="STRING" id="236814.IX39_01790"/>
<feature type="domain" description="Pyrroline-5-carboxylate reductase catalytic N-terminal" evidence="1">
    <location>
        <begin position="4"/>
        <end position="77"/>
    </location>
</feature>
<dbReference type="Proteomes" id="UP000028713">
    <property type="component" value="Unassembled WGS sequence"/>
</dbReference>
<evidence type="ECO:0000313" key="3">
    <source>
        <dbReference type="EMBL" id="KFE99426.1"/>
    </source>
</evidence>
<evidence type="ECO:0000259" key="2">
    <source>
        <dbReference type="Pfam" id="PF10728"/>
    </source>
</evidence>
<dbReference type="Gene3D" id="1.10.1040.20">
    <property type="entry name" value="ProC-like, C-terminal domain"/>
    <property type="match status" value="1"/>
</dbReference>
<dbReference type="InterPro" id="IPR036291">
    <property type="entry name" value="NAD(P)-bd_dom_sf"/>
</dbReference>
<organism evidence="3 4">
    <name type="scientific">Chryseobacterium formosense</name>
    <dbReference type="NCBI Taxonomy" id="236814"/>
    <lineage>
        <taxon>Bacteria</taxon>
        <taxon>Pseudomonadati</taxon>
        <taxon>Bacteroidota</taxon>
        <taxon>Flavobacteriia</taxon>
        <taxon>Flavobacteriales</taxon>
        <taxon>Weeksellaceae</taxon>
        <taxon>Chryseobacterium group</taxon>
        <taxon>Chryseobacterium</taxon>
    </lineage>
</organism>
<dbReference type="OrthoDB" id="9810755at2"/>
<dbReference type="PANTHER" id="PTHR40459">
    <property type="entry name" value="CONSERVED HYPOTHETICAL ALANINE AND LEUCINE RICH PROTEIN"/>
    <property type="match status" value="1"/>
</dbReference>
<dbReference type="RefSeq" id="WP_034672915.1">
    <property type="nucleotide sequence ID" value="NZ_FPAP01000002.1"/>
</dbReference>
<comment type="caution">
    <text evidence="3">The sequence shown here is derived from an EMBL/GenBank/DDBJ whole genome shotgun (WGS) entry which is preliminary data.</text>
</comment>
<dbReference type="Pfam" id="PF03807">
    <property type="entry name" value="F420_oxidored"/>
    <property type="match status" value="1"/>
</dbReference>
<dbReference type="eggNOG" id="COG5495">
    <property type="taxonomic scope" value="Bacteria"/>
</dbReference>
<proteinExistence type="predicted"/>
<protein>
    <submittedName>
        <fullName evidence="3">NADP oxidoreductase</fullName>
    </submittedName>
</protein>
<evidence type="ECO:0000313" key="4">
    <source>
        <dbReference type="Proteomes" id="UP000028713"/>
    </source>
</evidence>
<dbReference type="EMBL" id="JPRP01000001">
    <property type="protein sequence ID" value="KFE99426.1"/>
    <property type="molecule type" value="Genomic_DNA"/>
</dbReference>
<sequence>MQTVIIGSGNVAYHLAKAFVQNGISLAQIFGRNENELQKISSELNIPFSTEKLEDADLYFICVSDNSVEDVSKIISKKNSLVAHTSGSLPKEVLVGEYRKSSFYPLQTFSKSKDLDYTKIPFFVEAENTEDQKILIDLASKISENVMESTHEKRKYIHLTAVFACNFVNHLFSRAKEISDAQKIPFDYFLPLIDETVQKIHEIEPKSAQTGPAVRNDKRVLELHEQLLQDESLEIYKTMNQSIKKMYQLP</sequence>
<dbReference type="InterPro" id="IPR018931">
    <property type="entry name" value="DUF2520"/>
</dbReference>
<dbReference type="AlphaFoldDB" id="A0A085Z4R3"/>
<dbReference type="InterPro" id="IPR037108">
    <property type="entry name" value="TM1727-like_C_sf"/>
</dbReference>
<feature type="domain" description="DUF2520" evidence="2">
    <location>
        <begin position="120"/>
        <end position="242"/>
    </location>
</feature>
<dbReference type="Pfam" id="PF10728">
    <property type="entry name" value="DUF2520"/>
    <property type="match status" value="1"/>
</dbReference>
<keyword evidence="4" id="KW-1185">Reference proteome</keyword>
<dbReference type="InterPro" id="IPR028939">
    <property type="entry name" value="P5C_Rdtase_cat_N"/>
</dbReference>
<reference evidence="3 4" key="1">
    <citation type="submission" date="2014-07" db="EMBL/GenBank/DDBJ databases">
        <title>Genome of Chryseobacterium formosense LMG 24722.</title>
        <authorList>
            <person name="Pipes S.E."/>
            <person name="Stropko S.J."/>
            <person name="Newman J.D."/>
        </authorList>
    </citation>
    <scope>NUCLEOTIDE SEQUENCE [LARGE SCALE GENOMIC DNA]</scope>
    <source>
        <strain evidence="3 4">LMG 24722</strain>
    </source>
</reference>
<dbReference type="InterPro" id="IPR008927">
    <property type="entry name" value="6-PGluconate_DH-like_C_sf"/>
</dbReference>
<dbReference type="SUPFAM" id="SSF51735">
    <property type="entry name" value="NAD(P)-binding Rossmann-fold domains"/>
    <property type="match status" value="1"/>
</dbReference>